<dbReference type="GO" id="GO:0005921">
    <property type="term" value="C:gap junction"/>
    <property type="evidence" value="ECO:0007669"/>
    <property type="project" value="UniProtKB-SubCell"/>
</dbReference>
<name>A0AAW0TZA5_SCYPA</name>
<dbReference type="PROSITE" id="PS51013">
    <property type="entry name" value="PANNEXIN"/>
    <property type="match status" value="1"/>
</dbReference>
<keyword evidence="11 12" id="KW-0407">Ion channel</keyword>
<dbReference type="Proteomes" id="UP001487740">
    <property type="component" value="Unassembled WGS sequence"/>
</dbReference>
<feature type="transmembrane region" description="Helical" evidence="12">
    <location>
        <begin position="229"/>
        <end position="251"/>
    </location>
</feature>
<comment type="subcellular location">
    <subcellularLocation>
        <location evidence="1">Cell junction</location>
        <location evidence="1">Gap junction</location>
    </subcellularLocation>
    <subcellularLocation>
        <location evidence="2 12">Cell membrane</location>
        <topology evidence="2 12">Multi-pass membrane protein</topology>
    </subcellularLocation>
</comment>
<protein>
    <recommendedName>
        <fullName evidence="12">Innexin</fullName>
    </recommendedName>
</protein>
<evidence type="ECO:0000256" key="4">
    <source>
        <dbReference type="ARBA" id="ARBA00022475"/>
    </source>
</evidence>
<feature type="region of interest" description="Disordered" evidence="13">
    <location>
        <begin position="15"/>
        <end position="44"/>
    </location>
</feature>
<evidence type="ECO:0000256" key="1">
    <source>
        <dbReference type="ARBA" id="ARBA00004610"/>
    </source>
</evidence>
<feature type="transmembrane region" description="Helical" evidence="12">
    <location>
        <begin position="319"/>
        <end position="342"/>
    </location>
</feature>
<sequence length="458" mass="52891">MRAASLLQFLSPSTTLPQTSSAARESPLVGEYRSPSPCSFSTPPTLNYFEEEGSRGRGGSLECCRGTPLITDLFLLPFPKPRLSRSRVHIDNDDGKKKQGGGKENLLDVRHMIEAVLSVVKSHATKTSVAPCDGLVLRMHYRWTFWALLAGFLAIWHSWYHKHTITCVSHFNAEAQVSKNFENVKCKKVLEDLHKGAETYDQKEAEIVEKAHRYMCYNIRTHNGLYWKYLVVNALALFIDIIAMVFFDFVLQGRFIWYGYMSYPFTRDPWKFTDHMSQTFPPFVWCELSPDNQLVSLRTEKFGCHLTVMELYEKVFLGLWLWLILLIFITSCYIIFLLSLLLPNVRLLLLRFSKPRHISTKITALIQDVLKVSKIGDVFMLYRLRQHMSHARFYEVMVKLTEPNVYMEAGRQGQGQDTSTSSPDIHKQKPFNKKENPKSQKGDSKENNPEKKILIEEC</sequence>
<keyword evidence="3 12" id="KW-0813">Transport</keyword>
<dbReference type="AlphaFoldDB" id="A0AAW0TZA5"/>
<dbReference type="PANTHER" id="PTHR11893:SF36">
    <property type="entry name" value="INNEXIN-5"/>
    <property type="match status" value="1"/>
</dbReference>
<evidence type="ECO:0000256" key="2">
    <source>
        <dbReference type="ARBA" id="ARBA00004651"/>
    </source>
</evidence>
<evidence type="ECO:0000256" key="5">
    <source>
        <dbReference type="ARBA" id="ARBA00022692"/>
    </source>
</evidence>
<evidence type="ECO:0000256" key="13">
    <source>
        <dbReference type="SAM" id="MobiDB-lite"/>
    </source>
</evidence>
<keyword evidence="4" id="KW-1003">Cell membrane</keyword>
<comment type="caution">
    <text evidence="14">The sequence shown here is derived from an EMBL/GenBank/DDBJ whole genome shotgun (WGS) entry which is preliminary data.</text>
</comment>
<dbReference type="PANTHER" id="PTHR11893">
    <property type="entry name" value="INNEXIN"/>
    <property type="match status" value="1"/>
</dbReference>
<keyword evidence="10 12" id="KW-0472">Membrane</keyword>
<comment type="similarity">
    <text evidence="12">Belongs to the pannexin family.</text>
</comment>
<dbReference type="GO" id="GO:0005243">
    <property type="term" value="F:gap junction channel activity"/>
    <property type="evidence" value="ECO:0007669"/>
    <property type="project" value="TreeGrafter"/>
</dbReference>
<comment type="caution">
    <text evidence="12">Lacks conserved residue(s) required for the propagation of feature annotation.</text>
</comment>
<evidence type="ECO:0000256" key="10">
    <source>
        <dbReference type="ARBA" id="ARBA00023136"/>
    </source>
</evidence>
<accession>A0AAW0TZA5</accession>
<keyword evidence="15" id="KW-1185">Reference proteome</keyword>
<keyword evidence="7" id="KW-0965">Cell junction</keyword>
<feature type="transmembrane region" description="Helical" evidence="12">
    <location>
        <begin position="143"/>
        <end position="160"/>
    </location>
</feature>
<gene>
    <name evidence="12" type="primary">inx</name>
    <name evidence="14" type="ORF">O3P69_017555</name>
</gene>
<dbReference type="Pfam" id="PF00876">
    <property type="entry name" value="Innexin"/>
    <property type="match status" value="1"/>
</dbReference>
<evidence type="ECO:0000256" key="3">
    <source>
        <dbReference type="ARBA" id="ARBA00022448"/>
    </source>
</evidence>
<evidence type="ECO:0000256" key="12">
    <source>
        <dbReference type="RuleBase" id="RU010713"/>
    </source>
</evidence>
<evidence type="ECO:0000313" key="14">
    <source>
        <dbReference type="EMBL" id="KAK8392016.1"/>
    </source>
</evidence>
<feature type="region of interest" description="Disordered" evidence="13">
    <location>
        <begin position="410"/>
        <end position="458"/>
    </location>
</feature>
<evidence type="ECO:0000256" key="11">
    <source>
        <dbReference type="ARBA" id="ARBA00023303"/>
    </source>
</evidence>
<evidence type="ECO:0000256" key="9">
    <source>
        <dbReference type="ARBA" id="ARBA00023065"/>
    </source>
</evidence>
<evidence type="ECO:0000256" key="6">
    <source>
        <dbReference type="ARBA" id="ARBA00022868"/>
    </source>
</evidence>
<evidence type="ECO:0000256" key="8">
    <source>
        <dbReference type="ARBA" id="ARBA00022989"/>
    </source>
</evidence>
<reference evidence="14 15" key="1">
    <citation type="submission" date="2023-03" db="EMBL/GenBank/DDBJ databases">
        <title>High-quality genome of Scylla paramamosain provides insights in environmental adaptation.</title>
        <authorList>
            <person name="Zhang L."/>
        </authorList>
    </citation>
    <scope>NUCLEOTIDE SEQUENCE [LARGE SCALE GENOMIC DNA]</scope>
    <source>
        <strain evidence="14">LZ_2023a</strain>
        <tissue evidence="14">Muscle</tissue>
    </source>
</reference>
<feature type="compositionally biased region" description="Basic and acidic residues" evidence="13">
    <location>
        <begin position="424"/>
        <end position="458"/>
    </location>
</feature>
<keyword evidence="8 12" id="KW-1133">Transmembrane helix</keyword>
<feature type="compositionally biased region" description="Low complexity" evidence="13">
    <location>
        <begin position="34"/>
        <end position="44"/>
    </location>
</feature>
<dbReference type="GO" id="GO:0034220">
    <property type="term" value="P:monoatomic ion transmembrane transport"/>
    <property type="evidence" value="ECO:0007669"/>
    <property type="project" value="UniProtKB-KW"/>
</dbReference>
<keyword evidence="6" id="KW-0303">Gap junction</keyword>
<dbReference type="GO" id="GO:0005886">
    <property type="term" value="C:plasma membrane"/>
    <property type="evidence" value="ECO:0007669"/>
    <property type="project" value="UniProtKB-SubCell"/>
</dbReference>
<comment type="function">
    <text evidence="12">Structural component of the gap junctions.</text>
</comment>
<organism evidence="14 15">
    <name type="scientific">Scylla paramamosain</name>
    <name type="common">Mud crab</name>
    <dbReference type="NCBI Taxonomy" id="85552"/>
    <lineage>
        <taxon>Eukaryota</taxon>
        <taxon>Metazoa</taxon>
        <taxon>Ecdysozoa</taxon>
        <taxon>Arthropoda</taxon>
        <taxon>Crustacea</taxon>
        <taxon>Multicrustacea</taxon>
        <taxon>Malacostraca</taxon>
        <taxon>Eumalacostraca</taxon>
        <taxon>Eucarida</taxon>
        <taxon>Decapoda</taxon>
        <taxon>Pleocyemata</taxon>
        <taxon>Brachyura</taxon>
        <taxon>Eubrachyura</taxon>
        <taxon>Portunoidea</taxon>
        <taxon>Portunidae</taxon>
        <taxon>Portuninae</taxon>
        <taxon>Scylla</taxon>
    </lineage>
</organism>
<dbReference type="InterPro" id="IPR000990">
    <property type="entry name" value="Innexin"/>
</dbReference>
<keyword evidence="9 12" id="KW-0406">Ion transport</keyword>
<evidence type="ECO:0000256" key="7">
    <source>
        <dbReference type="ARBA" id="ARBA00022949"/>
    </source>
</evidence>
<evidence type="ECO:0000313" key="15">
    <source>
        <dbReference type="Proteomes" id="UP001487740"/>
    </source>
</evidence>
<proteinExistence type="inferred from homology"/>
<keyword evidence="5 12" id="KW-0812">Transmembrane</keyword>
<dbReference type="EMBL" id="JARAKH010000023">
    <property type="protein sequence ID" value="KAK8392016.1"/>
    <property type="molecule type" value="Genomic_DNA"/>
</dbReference>
<feature type="compositionally biased region" description="Polar residues" evidence="13">
    <location>
        <begin position="414"/>
        <end position="423"/>
    </location>
</feature>